<organism evidence="1 2">
    <name type="scientific">Roseivirga pacifica</name>
    <dbReference type="NCBI Taxonomy" id="1267423"/>
    <lineage>
        <taxon>Bacteria</taxon>
        <taxon>Pseudomonadati</taxon>
        <taxon>Bacteroidota</taxon>
        <taxon>Cytophagia</taxon>
        <taxon>Cytophagales</taxon>
        <taxon>Roseivirgaceae</taxon>
        <taxon>Roseivirga</taxon>
    </lineage>
</organism>
<dbReference type="RefSeq" id="WP_090258648.1">
    <property type="nucleotide sequence ID" value="NZ_FOIR01000002.1"/>
</dbReference>
<reference evidence="2" key="1">
    <citation type="submission" date="2016-10" db="EMBL/GenBank/DDBJ databases">
        <authorList>
            <person name="Varghese N."/>
            <person name="Submissions S."/>
        </authorList>
    </citation>
    <scope>NUCLEOTIDE SEQUENCE [LARGE SCALE GENOMIC DNA]</scope>
    <source>
        <strain evidence="2">CGMCC 1.12402</strain>
    </source>
</reference>
<protein>
    <submittedName>
        <fullName evidence="1">Acyl-CoA reductase (LuxC)</fullName>
    </submittedName>
</protein>
<dbReference type="OrthoDB" id="1522941at2"/>
<evidence type="ECO:0000313" key="2">
    <source>
        <dbReference type="Proteomes" id="UP000199437"/>
    </source>
</evidence>
<dbReference type="GO" id="GO:0016491">
    <property type="term" value="F:oxidoreductase activity"/>
    <property type="evidence" value="ECO:0007669"/>
    <property type="project" value="InterPro"/>
</dbReference>
<dbReference type="EMBL" id="FOIR01000002">
    <property type="protein sequence ID" value="SEW24851.1"/>
    <property type="molecule type" value="Genomic_DNA"/>
</dbReference>
<dbReference type="AlphaFoldDB" id="A0A1I0QD28"/>
<dbReference type="Proteomes" id="UP000199437">
    <property type="component" value="Unassembled WGS sequence"/>
</dbReference>
<keyword evidence="2" id="KW-1185">Reference proteome</keyword>
<dbReference type="STRING" id="1267423.SAMN05216290_2219"/>
<accession>A0A1I0QD28</accession>
<dbReference type="InterPro" id="IPR016161">
    <property type="entry name" value="Ald_DH/histidinol_DH"/>
</dbReference>
<proteinExistence type="predicted"/>
<sequence length="336" mass="37706">MELERRKSALISLGKALQSIETHQLDELCLLAANQNNWFTATNVKHALAAWASLLTAESVNTWLDGYSLTPDSPKNVGLILAGNIPLVGLHDVLSVLVSGHIACIKYSSQDTALMKFVLKTLFDIEPAFSKQVKEVEQLKGIDAAIATGSDNSARYFKQYFAKFPHIIRQNRTSVGILNGDETIEDFKDLGNDIFQYYGLGCRNVSKLYVPKDYNFVPFIEAQAEFEQAIEHHKFRNNYDYNKSIYLVNKEPHLDSGFFLMRESTALVSPISVLFYEQYESEAQLALKLSAHKEKIQCVVSKNAWLEGSLAFGTAQQPALWDYADGVDTLEFLTSL</sequence>
<evidence type="ECO:0000313" key="1">
    <source>
        <dbReference type="EMBL" id="SEW24851.1"/>
    </source>
</evidence>
<gene>
    <name evidence="1" type="ORF">SAMN05216290_2219</name>
</gene>
<dbReference type="SUPFAM" id="SSF53720">
    <property type="entry name" value="ALDH-like"/>
    <property type="match status" value="1"/>
</dbReference>
<dbReference type="GeneID" id="99986925"/>
<name>A0A1I0QD28_9BACT</name>